<evidence type="ECO:0000313" key="11">
    <source>
        <dbReference type="EMBL" id="UYV65576.1"/>
    </source>
</evidence>
<evidence type="ECO:0000256" key="1">
    <source>
        <dbReference type="ARBA" id="ARBA00001974"/>
    </source>
</evidence>
<dbReference type="Gene3D" id="3.30.390.30">
    <property type="match status" value="1"/>
</dbReference>
<dbReference type="InterPro" id="IPR036188">
    <property type="entry name" value="FAD/NAD-bd_sf"/>
</dbReference>
<dbReference type="SUPFAM" id="SSF51905">
    <property type="entry name" value="FAD/NAD(P)-binding domain"/>
    <property type="match status" value="1"/>
</dbReference>
<dbReference type="InterPro" id="IPR012999">
    <property type="entry name" value="Pyr_OxRdtase_I_AS"/>
</dbReference>
<keyword evidence="12" id="KW-1185">Reference proteome</keyword>
<evidence type="ECO:0000256" key="5">
    <source>
        <dbReference type="ARBA" id="ARBA00023002"/>
    </source>
</evidence>
<keyword evidence="3 8" id="KW-0285">Flavoprotein</keyword>
<dbReference type="InterPro" id="IPR023753">
    <property type="entry name" value="FAD/NAD-binding_dom"/>
</dbReference>
<dbReference type="Gene3D" id="3.40.30.10">
    <property type="entry name" value="Glutaredoxin"/>
    <property type="match status" value="1"/>
</dbReference>
<keyword evidence="7 8" id="KW-0676">Redox-active center</keyword>
<dbReference type="PRINTS" id="PR00368">
    <property type="entry name" value="FADPNR"/>
</dbReference>
<dbReference type="Pfam" id="PF07992">
    <property type="entry name" value="Pyr_redox_2"/>
    <property type="match status" value="1"/>
</dbReference>
<keyword evidence="6" id="KW-1015">Disulfide bond</keyword>
<dbReference type="EMBL" id="CP092865">
    <property type="protein sequence ID" value="UYV65576.1"/>
    <property type="molecule type" value="Genomic_DNA"/>
</dbReference>
<dbReference type="PRINTS" id="PR00411">
    <property type="entry name" value="PNDRDTASEI"/>
</dbReference>
<evidence type="ECO:0000256" key="3">
    <source>
        <dbReference type="ARBA" id="ARBA00022630"/>
    </source>
</evidence>
<name>A0ABY6K9N9_9ARAC</name>
<sequence>MMRVARKSRIAALRTCVVRSPHYPPVCVVKLCPSSRSLKQSVVATRAMIIMPLLTWSTNAAHRLGTGKGHDNHGDEGRQLRAALASMVNRTSVPQVFVKGNHVGGCDDTVRALNDGTFMSLLGRDLATYDYDLVVIGGGSGGLAASKMAASLGKNVAVLDYVKPTPLGTTWGLGGTCVNVGCIPKKLMHTAGLLGQSIKDAAKYGWKLPKEGHDNHAEVEHNWTTMKDAVVNYIRSLNWNYKVDLRTKQVKYINSYGVFMTPNKIKVDVGSLIQLCVWQAINKKGKEEQITARHFLVATGERPRYPDIPGAREYCITSKGPLQGYGGAVSVLMLESAAKVSASMLGTASNYRQSQTFTKECLDHVGVWGSDDLFYLDYCPGKTLVIGASYVALECAGFLHGLGLDVTVMVRSIFLRGFDQDMADRVGKSMEEEGVKFVRPCVPTEVRSSQPPWWWDPPVVQEKSGSPGLYTVRGVMQDSKQEFCDTFNTAMIIMQFDFAHTNVPEPCLVILAIGRDPCTADIGLEEIGTSRNGCVVPRNKRVVVHEEKTSVDNIYAIGDIIDGGLQLTPVAIQAGILLAKRLYGQSKENCDYTNVPTTVFTPLEYGSIGLAEEDAIHQYGEENIRVYHSTFTPLEYTVAARSGKHCYAKLVCLKTENERVLGFHYLGPNAGEVTQGFAVGIKMGATKSIFDQTIGIHPTCAEMLVVVSCPWSRSDQSVHPDHNTGQQRCLVHMDVLFWVDVCHIEGCKDGWIYMVRTIHYADGHQRERRGLGAERLLRLSPAARTSTQAAGGDLPEL</sequence>
<dbReference type="Gene3D" id="3.50.50.60">
    <property type="entry name" value="FAD/NAD(P)-binding domain"/>
    <property type="match status" value="3"/>
</dbReference>
<evidence type="ECO:0000256" key="6">
    <source>
        <dbReference type="ARBA" id="ARBA00023157"/>
    </source>
</evidence>
<evidence type="ECO:0000256" key="2">
    <source>
        <dbReference type="ARBA" id="ARBA00007532"/>
    </source>
</evidence>
<evidence type="ECO:0000313" key="12">
    <source>
        <dbReference type="Proteomes" id="UP001235939"/>
    </source>
</evidence>
<feature type="domain" description="FAD/NAD(P)-binding" evidence="10">
    <location>
        <begin position="131"/>
        <end position="575"/>
    </location>
</feature>
<reference evidence="11 12" key="1">
    <citation type="submission" date="2022-01" db="EMBL/GenBank/DDBJ databases">
        <title>A chromosomal length assembly of Cordylochernes scorpioides.</title>
        <authorList>
            <person name="Zeh D."/>
            <person name="Zeh J."/>
        </authorList>
    </citation>
    <scope>NUCLEOTIDE SEQUENCE [LARGE SCALE GENOMIC DNA]</scope>
    <source>
        <strain evidence="11">IN4F17</strain>
        <tissue evidence="11">Whole Body</tissue>
    </source>
</reference>
<dbReference type="PROSITE" id="PS51354">
    <property type="entry name" value="GLUTAREDOXIN_2"/>
    <property type="match status" value="1"/>
</dbReference>
<dbReference type="Proteomes" id="UP001235939">
    <property type="component" value="Chromosome 03"/>
</dbReference>
<protein>
    <submittedName>
        <fullName evidence="11">TXNRD3</fullName>
    </submittedName>
</protein>
<organism evidence="11 12">
    <name type="scientific">Cordylochernes scorpioides</name>
    <dbReference type="NCBI Taxonomy" id="51811"/>
    <lineage>
        <taxon>Eukaryota</taxon>
        <taxon>Metazoa</taxon>
        <taxon>Ecdysozoa</taxon>
        <taxon>Arthropoda</taxon>
        <taxon>Chelicerata</taxon>
        <taxon>Arachnida</taxon>
        <taxon>Pseudoscorpiones</taxon>
        <taxon>Cheliferoidea</taxon>
        <taxon>Chernetidae</taxon>
        <taxon>Cordylochernes</taxon>
    </lineage>
</organism>
<evidence type="ECO:0000256" key="8">
    <source>
        <dbReference type="RuleBase" id="RU003691"/>
    </source>
</evidence>
<dbReference type="SUPFAM" id="SSF52833">
    <property type="entry name" value="Thioredoxin-like"/>
    <property type="match status" value="1"/>
</dbReference>
<dbReference type="InterPro" id="IPR016156">
    <property type="entry name" value="FAD/NAD-linked_Rdtase_dimer_sf"/>
</dbReference>
<dbReference type="InterPro" id="IPR004099">
    <property type="entry name" value="Pyr_nucl-diS_OxRdtase_dimer"/>
</dbReference>
<dbReference type="InterPro" id="IPR036249">
    <property type="entry name" value="Thioredoxin-like_sf"/>
</dbReference>
<proteinExistence type="inferred from homology"/>
<feature type="domain" description="Pyridine nucleotide-disulphide oxidoreductase dimerisation" evidence="9">
    <location>
        <begin position="595"/>
        <end position="705"/>
    </location>
</feature>
<dbReference type="PROSITE" id="PS00076">
    <property type="entry name" value="PYRIDINE_REDOX_1"/>
    <property type="match status" value="1"/>
</dbReference>
<keyword evidence="5 8" id="KW-0560">Oxidoreductase</keyword>
<comment type="similarity">
    <text evidence="2 8">Belongs to the class-I pyridine nucleotide-disulfide oxidoreductase family.</text>
</comment>
<evidence type="ECO:0000256" key="7">
    <source>
        <dbReference type="ARBA" id="ARBA00023284"/>
    </source>
</evidence>
<gene>
    <name evidence="11" type="ORF">LAZ67_3004757</name>
</gene>
<accession>A0ABY6K9N9</accession>
<evidence type="ECO:0000256" key="4">
    <source>
        <dbReference type="ARBA" id="ARBA00022827"/>
    </source>
</evidence>
<evidence type="ECO:0000259" key="9">
    <source>
        <dbReference type="Pfam" id="PF02852"/>
    </source>
</evidence>
<dbReference type="Pfam" id="PF02852">
    <property type="entry name" value="Pyr_redox_dim"/>
    <property type="match status" value="1"/>
</dbReference>
<evidence type="ECO:0000259" key="10">
    <source>
        <dbReference type="Pfam" id="PF07992"/>
    </source>
</evidence>
<dbReference type="InterPro" id="IPR046952">
    <property type="entry name" value="GSHR/TRXR-like"/>
</dbReference>
<dbReference type="SUPFAM" id="SSF55424">
    <property type="entry name" value="FAD/NAD-linked reductases, dimerisation (C-terminal) domain"/>
    <property type="match status" value="1"/>
</dbReference>
<keyword evidence="4 8" id="KW-0274">FAD</keyword>
<dbReference type="PANTHER" id="PTHR42737">
    <property type="entry name" value="GLUTATHIONE REDUCTASE"/>
    <property type="match status" value="1"/>
</dbReference>
<comment type="cofactor">
    <cofactor evidence="1">
        <name>FAD</name>
        <dbReference type="ChEBI" id="CHEBI:57692"/>
    </cofactor>
</comment>
<dbReference type="PANTHER" id="PTHR42737:SF2">
    <property type="entry name" value="GLUTATHIONE REDUCTASE"/>
    <property type="match status" value="1"/>
</dbReference>